<feature type="transmembrane region" description="Helical" evidence="7">
    <location>
        <begin position="35"/>
        <end position="56"/>
    </location>
</feature>
<keyword evidence="2 7" id="KW-0808">Transferase</keyword>
<evidence type="ECO:0000256" key="8">
    <source>
        <dbReference type="SAM" id="MobiDB-lite"/>
    </source>
</evidence>
<evidence type="ECO:0000256" key="6">
    <source>
        <dbReference type="ARBA" id="ARBA00023315"/>
    </source>
</evidence>
<dbReference type="InterPro" id="IPR001594">
    <property type="entry name" value="Palmitoyltrfase_DHHC"/>
</dbReference>
<evidence type="ECO:0000256" key="4">
    <source>
        <dbReference type="ARBA" id="ARBA00022989"/>
    </source>
</evidence>
<dbReference type="GO" id="GO:0005794">
    <property type="term" value="C:Golgi apparatus"/>
    <property type="evidence" value="ECO:0007669"/>
    <property type="project" value="TreeGrafter"/>
</dbReference>
<keyword evidence="5 7" id="KW-0472">Membrane</keyword>
<accession>A0A835YWP3</accession>
<comment type="catalytic activity">
    <reaction evidence="7">
        <text>L-cysteinyl-[protein] + hexadecanoyl-CoA = S-hexadecanoyl-L-cysteinyl-[protein] + CoA</text>
        <dbReference type="Rhea" id="RHEA:36683"/>
        <dbReference type="Rhea" id="RHEA-COMP:10131"/>
        <dbReference type="Rhea" id="RHEA-COMP:11032"/>
        <dbReference type="ChEBI" id="CHEBI:29950"/>
        <dbReference type="ChEBI" id="CHEBI:57287"/>
        <dbReference type="ChEBI" id="CHEBI:57379"/>
        <dbReference type="ChEBI" id="CHEBI:74151"/>
        <dbReference type="EC" id="2.3.1.225"/>
    </reaction>
</comment>
<dbReference type="EC" id="2.3.1.225" evidence="7"/>
<dbReference type="InterPro" id="IPR039859">
    <property type="entry name" value="PFA4/ZDH16/20/ERF2-like"/>
</dbReference>
<dbReference type="GO" id="GO:0016020">
    <property type="term" value="C:membrane"/>
    <property type="evidence" value="ECO:0007669"/>
    <property type="project" value="UniProtKB-SubCell"/>
</dbReference>
<name>A0A835YWP3_9STRA</name>
<dbReference type="PROSITE" id="PS50216">
    <property type="entry name" value="DHHC"/>
    <property type="match status" value="1"/>
</dbReference>
<evidence type="ECO:0000256" key="2">
    <source>
        <dbReference type="ARBA" id="ARBA00022679"/>
    </source>
</evidence>
<dbReference type="GO" id="GO:0019706">
    <property type="term" value="F:protein-cysteine S-palmitoyltransferase activity"/>
    <property type="evidence" value="ECO:0007669"/>
    <property type="project" value="UniProtKB-EC"/>
</dbReference>
<feature type="transmembrane region" description="Helical" evidence="7">
    <location>
        <begin position="174"/>
        <end position="198"/>
    </location>
</feature>
<keyword evidence="11" id="KW-1185">Reference proteome</keyword>
<comment type="caution">
    <text evidence="10">The sequence shown here is derived from an EMBL/GenBank/DDBJ whole genome shotgun (WGS) entry which is preliminary data.</text>
</comment>
<feature type="compositionally biased region" description="Polar residues" evidence="8">
    <location>
        <begin position="243"/>
        <end position="252"/>
    </location>
</feature>
<dbReference type="GO" id="GO:0006612">
    <property type="term" value="P:protein targeting to membrane"/>
    <property type="evidence" value="ECO:0007669"/>
    <property type="project" value="TreeGrafter"/>
</dbReference>
<keyword evidence="4 7" id="KW-1133">Transmembrane helix</keyword>
<dbReference type="AlphaFoldDB" id="A0A835YWP3"/>
<evidence type="ECO:0000256" key="7">
    <source>
        <dbReference type="RuleBase" id="RU079119"/>
    </source>
</evidence>
<feature type="compositionally biased region" description="Polar residues" evidence="8">
    <location>
        <begin position="265"/>
        <end position="275"/>
    </location>
</feature>
<dbReference type="PANTHER" id="PTHR22883">
    <property type="entry name" value="ZINC FINGER DHHC DOMAIN CONTAINING PROTEIN"/>
    <property type="match status" value="1"/>
</dbReference>
<sequence>MPLEPLQVFTWSLLLVMIVEFYAIVVPGLERGPAIGLGCLYGVFAVGCTIMGFMACKVDPMDHNVGAHAGAGSSTQERTFCFLCQVHVNKGSRHCRYCDKCVARFDHHCRWLNNCIGGTNYRYFVMLLVSTLGLTGLQLALSIWLIVLFHTQSEGDPLYQRIDDRYGSLSSDGYIIIVYVFAVMVLPFVGLLIQLIGFHMMLAREGLTTYDYIIREQKREREKREKRARKEAGAQAAREARSSTHGRSSVTNDEGRDAPLAATAGRQQTRPRSMV</sequence>
<keyword evidence="3 7" id="KW-0812">Transmembrane</keyword>
<protein>
    <recommendedName>
        <fullName evidence="7">Palmitoyltransferase</fullName>
        <ecNumber evidence="7">2.3.1.225</ecNumber>
    </recommendedName>
</protein>
<dbReference type="Pfam" id="PF01529">
    <property type="entry name" value="DHHC"/>
    <property type="match status" value="1"/>
</dbReference>
<feature type="compositionally biased region" description="Basic and acidic residues" evidence="8">
    <location>
        <begin position="221"/>
        <end position="242"/>
    </location>
</feature>
<organism evidence="10 11">
    <name type="scientific">Tribonema minus</name>
    <dbReference type="NCBI Taxonomy" id="303371"/>
    <lineage>
        <taxon>Eukaryota</taxon>
        <taxon>Sar</taxon>
        <taxon>Stramenopiles</taxon>
        <taxon>Ochrophyta</taxon>
        <taxon>PX clade</taxon>
        <taxon>Xanthophyceae</taxon>
        <taxon>Tribonematales</taxon>
        <taxon>Tribonemataceae</taxon>
        <taxon>Tribonema</taxon>
    </lineage>
</organism>
<comment type="subcellular location">
    <subcellularLocation>
        <location evidence="1">Membrane</location>
        <topology evidence="1">Multi-pass membrane protein</topology>
    </subcellularLocation>
</comment>
<dbReference type="Proteomes" id="UP000664859">
    <property type="component" value="Unassembled WGS sequence"/>
</dbReference>
<comment type="domain">
    <text evidence="7">The DHHC domain is required for palmitoyltransferase activity.</text>
</comment>
<feature type="region of interest" description="Disordered" evidence="8">
    <location>
        <begin position="221"/>
        <end position="275"/>
    </location>
</feature>
<feature type="transmembrane region" description="Helical" evidence="7">
    <location>
        <begin position="9"/>
        <end position="29"/>
    </location>
</feature>
<dbReference type="OrthoDB" id="9909019at2759"/>
<evidence type="ECO:0000259" key="9">
    <source>
        <dbReference type="Pfam" id="PF01529"/>
    </source>
</evidence>
<evidence type="ECO:0000256" key="5">
    <source>
        <dbReference type="ARBA" id="ARBA00023136"/>
    </source>
</evidence>
<dbReference type="EMBL" id="JAFCMP010000268">
    <property type="protein sequence ID" value="KAG5182083.1"/>
    <property type="molecule type" value="Genomic_DNA"/>
</dbReference>
<evidence type="ECO:0000256" key="1">
    <source>
        <dbReference type="ARBA" id="ARBA00004141"/>
    </source>
</evidence>
<evidence type="ECO:0000256" key="3">
    <source>
        <dbReference type="ARBA" id="ARBA00022692"/>
    </source>
</evidence>
<feature type="non-terminal residue" evidence="10">
    <location>
        <position position="1"/>
    </location>
</feature>
<comment type="similarity">
    <text evidence="7">Belongs to the DHHC palmitoyltransferase family.</text>
</comment>
<feature type="transmembrane region" description="Helical" evidence="7">
    <location>
        <begin position="123"/>
        <end position="149"/>
    </location>
</feature>
<reference evidence="10" key="1">
    <citation type="submission" date="2021-02" db="EMBL/GenBank/DDBJ databases">
        <title>First Annotated Genome of the Yellow-green Alga Tribonema minus.</title>
        <authorList>
            <person name="Mahan K.M."/>
        </authorList>
    </citation>
    <scope>NUCLEOTIDE SEQUENCE</scope>
    <source>
        <strain evidence="10">UTEX B ZZ1240</strain>
    </source>
</reference>
<dbReference type="PANTHER" id="PTHR22883:SF203">
    <property type="entry name" value="PALMITOYLTRANSFERASE"/>
    <property type="match status" value="1"/>
</dbReference>
<evidence type="ECO:0000313" key="11">
    <source>
        <dbReference type="Proteomes" id="UP000664859"/>
    </source>
</evidence>
<evidence type="ECO:0000313" key="10">
    <source>
        <dbReference type="EMBL" id="KAG5182083.1"/>
    </source>
</evidence>
<keyword evidence="6 7" id="KW-0012">Acyltransferase</keyword>
<feature type="domain" description="Palmitoyltransferase DHHC" evidence="9">
    <location>
        <begin position="75"/>
        <end position="213"/>
    </location>
</feature>
<dbReference type="GO" id="GO:0005783">
    <property type="term" value="C:endoplasmic reticulum"/>
    <property type="evidence" value="ECO:0007669"/>
    <property type="project" value="TreeGrafter"/>
</dbReference>
<gene>
    <name evidence="10" type="ORF">JKP88DRAFT_349001</name>
</gene>
<proteinExistence type="inferred from homology"/>